<accession>A0A2W5C3K9</accession>
<reference evidence="2 3" key="1">
    <citation type="submission" date="2017-08" db="EMBL/GenBank/DDBJ databases">
        <title>Infants hospitalized years apart are colonized by the same room-sourced microbial strains.</title>
        <authorList>
            <person name="Brooks B."/>
            <person name="Olm M.R."/>
            <person name="Firek B.A."/>
            <person name="Baker R."/>
            <person name="Thomas B.C."/>
            <person name="Morowitz M.J."/>
            <person name="Banfield J.F."/>
        </authorList>
    </citation>
    <scope>NUCLEOTIDE SEQUENCE [LARGE SCALE GENOMIC DNA]</scope>
    <source>
        <strain evidence="2">S2_018_000_R2_101</strain>
    </source>
</reference>
<dbReference type="Proteomes" id="UP000249066">
    <property type="component" value="Unassembled WGS sequence"/>
</dbReference>
<evidence type="ECO:0000256" key="1">
    <source>
        <dbReference type="SAM" id="SignalP"/>
    </source>
</evidence>
<keyword evidence="1" id="KW-0732">Signal</keyword>
<proteinExistence type="predicted"/>
<dbReference type="EMBL" id="QFNN01000084">
    <property type="protein sequence ID" value="PZO88688.1"/>
    <property type="molecule type" value="Genomic_DNA"/>
</dbReference>
<organism evidence="2 3">
    <name type="scientific">Sphingomonas sanxanigenens</name>
    <dbReference type="NCBI Taxonomy" id="397260"/>
    <lineage>
        <taxon>Bacteria</taxon>
        <taxon>Pseudomonadati</taxon>
        <taxon>Pseudomonadota</taxon>
        <taxon>Alphaproteobacteria</taxon>
        <taxon>Sphingomonadales</taxon>
        <taxon>Sphingomonadaceae</taxon>
        <taxon>Sphingomonas</taxon>
    </lineage>
</organism>
<feature type="chain" id="PRO_5015992237" evidence="1">
    <location>
        <begin position="20"/>
        <end position="140"/>
    </location>
</feature>
<protein>
    <submittedName>
        <fullName evidence="2">Uncharacterized protein</fullName>
    </submittedName>
</protein>
<comment type="caution">
    <text evidence="2">The sequence shown here is derived from an EMBL/GenBank/DDBJ whole genome shotgun (WGS) entry which is preliminary data.</text>
</comment>
<evidence type="ECO:0000313" key="3">
    <source>
        <dbReference type="Proteomes" id="UP000249066"/>
    </source>
</evidence>
<evidence type="ECO:0000313" key="2">
    <source>
        <dbReference type="EMBL" id="PZO88688.1"/>
    </source>
</evidence>
<sequence>MFTVAAFAVAGAASTPASAASTKSIDRFEDSLAAAGFEARPATTPERQAMLARLPANKLSRRAAGDDMLYVYPDPKACNCIYVGDQAAYGELRKAQAAKRIADEQQMTAEDYADPAWSWGAWGPWGPRWGRFGFGGWRGW</sequence>
<feature type="signal peptide" evidence="1">
    <location>
        <begin position="1"/>
        <end position="19"/>
    </location>
</feature>
<dbReference type="AlphaFoldDB" id="A0A2W5C3K9"/>
<gene>
    <name evidence="2" type="ORF">DI623_12205</name>
</gene>
<name>A0A2W5C3K9_9SPHN</name>